<keyword evidence="12" id="KW-1185">Reference proteome</keyword>
<feature type="domain" description="Thioredoxin" evidence="10">
    <location>
        <begin position="8"/>
        <end position="160"/>
    </location>
</feature>
<dbReference type="SUPFAM" id="SSF52833">
    <property type="entry name" value="Thioredoxin-like"/>
    <property type="match status" value="1"/>
</dbReference>
<evidence type="ECO:0000256" key="8">
    <source>
        <dbReference type="PIRSR" id="PIRSR001488-1"/>
    </source>
</evidence>
<evidence type="ECO:0000259" key="10">
    <source>
        <dbReference type="PROSITE" id="PS51352"/>
    </source>
</evidence>
<keyword evidence="6" id="KW-0676">Redox-active center</keyword>
<dbReference type="OrthoDB" id="9784896at2"/>
<evidence type="ECO:0000256" key="5">
    <source>
        <dbReference type="ARBA" id="ARBA00023157"/>
    </source>
</evidence>
<dbReference type="Proteomes" id="UP000276260">
    <property type="component" value="Unassembled WGS sequence"/>
</dbReference>
<feature type="chain" id="PRO_5018732558" description="Thiol:disulfide interchange protein" evidence="9">
    <location>
        <begin position="21"/>
        <end position="215"/>
    </location>
</feature>
<proteinExistence type="inferred from homology"/>
<evidence type="ECO:0000313" key="11">
    <source>
        <dbReference type="EMBL" id="RRJ20317.1"/>
    </source>
</evidence>
<feature type="signal peptide" evidence="9">
    <location>
        <begin position="1"/>
        <end position="20"/>
    </location>
</feature>
<organism evidence="11 12">
    <name type="scientific">Rheinheimera mesophila</name>
    <dbReference type="NCBI Taxonomy" id="1547515"/>
    <lineage>
        <taxon>Bacteria</taxon>
        <taxon>Pseudomonadati</taxon>
        <taxon>Pseudomonadota</taxon>
        <taxon>Gammaproteobacteria</taxon>
        <taxon>Chromatiales</taxon>
        <taxon>Chromatiaceae</taxon>
        <taxon>Rheinheimera</taxon>
    </lineage>
</organism>
<evidence type="ECO:0000256" key="2">
    <source>
        <dbReference type="ARBA" id="ARBA00005791"/>
    </source>
</evidence>
<gene>
    <name evidence="11" type="ORF">EIK76_12390</name>
</gene>
<comment type="subcellular location">
    <subcellularLocation>
        <location evidence="1 7">Periplasm</location>
    </subcellularLocation>
</comment>
<dbReference type="GO" id="GO:0042597">
    <property type="term" value="C:periplasmic space"/>
    <property type="evidence" value="ECO:0007669"/>
    <property type="project" value="UniProtKB-SubCell"/>
</dbReference>
<name>A0A3P3QGJ5_9GAMM</name>
<keyword evidence="5 7" id="KW-1015">Disulfide bond</keyword>
<evidence type="ECO:0000313" key="12">
    <source>
        <dbReference type="Proteomes" id="UP000276260"/>
    </source>
</evidence>
<accession>A0A3P3QGJ5</accession>
<dbReference type="PANTHER" id="PTHR35891:SF2">
    <property type="entry name" value="THIOL:DISULFIDE INTERCHANGE PROTEIN DSBA"/>
    <property type="match status" value="1"/>
</dbReference>
<dbReference type="Pfam" id="PF01323">
    <property type="entry name" value="DSBA"/>
    <property type="match status" value="1"/>
</dbReference>
<evidence type="ECO:0000256" key="1">
    <source>
        <dbReference type="ARBA" id="ARBA00004418"/>
    </source>
</evidence>
<keyword evidence="3 9" id="KW-0732">Signal</keyword>
<evidence type="ECO:0000256" key="6">
    <source>
        <dbReference type="ARBA" id="ARBA00023284"/>
    </source>
</evidence>
<dbReference type="InterPro" id="IPR013766">
    <property type="entry name" value="Thioredoxin_domain"/>
</dbReference>
<reference evidence="11 12" key="1">
    <citation type="submission" date="2018-11" db="EMBL/GenBank/DDBJ databases">
        <title>Draft genome analysis of Rheinheimera mesophila isolated from an industrial waste site.</title>
        <authorList>
            <person name="Yu Q."/>
            <person name="Qi Y."/>
            <person name="Zhang H."/>
            <person name="Lu Y."/>
            <person name="Pu J."/>
        </authorList>
    </citation>
    <scope>NUCLEOTIDE SEQUENCE [LARGE SCALE GENOMIC DNA]</scope>
    <source>
        <strain evidence="11 12">IITR13</strain>
    </source>
</reference>
<dbReference type="InterPro" id="IPR036249">
    <property type="entry name" value="Thioredoxin-like_sf"/>
</dbReference>
<evidence type="ECO:0000256" key="4">
    <source>
        <dbReference type="ARBA" id="ARBA00022764"/>
    </source>
</evidence>
<dbReference type="InterPro" id="IPR023205">
    <property type="entry name" value="DsbA/DsbL"/>
</dbReference>
<comment type="caution">
    <text evidence="11">The sequence shown here is derived from an EMBL/GenBank/DDBJ whole genome shotgun (WGS) entry which is preliminary data.</text>
</comment>
<dbReference type="EMBL" id="RRCF01000003">
    <property type="protein sequence ID" value="RRJ20317.1"/>
    <property type="molecule type" value="Genomic_DNA"/>
</dbReference>
<dbReference type="PROSITE" id="PS51352">
    <property type="entry name" value="THIOREDOXIN_2"/>
    <property type="match status" value="1"/>
</dbReference>
<dbReference type="AlphaFoldDB" id="A0A3P3QGJ5"/>
<comment type="similarity">
    <text evidence="2">Belongs to the thioredoxin family. DsbA subfamily.</text>
</comment>
<evidence type="ECO:0000256" key="3">
    <source>
        <dbReference type="ARBA" id="ARBA00022729"/>
    </source>
</evidence>
<evidence type="ECO:0000256" key="7">
    <source>
        <dbReference type="PIRNR" id="PIRNR001488"/>
    </source>
</evidence>
<dbReference type="InterPro" id="IPR050824">
    <property type="entry name" value="Thiol_disulfide_DsbA"/>
</dbReference>
<dbReference type="Gene3D" id="3.40.30.10">
    <property type="entry name" value="Glutaredoxin"/>
    <property type="match status" value="1"/>
</dbReference>
<sequence>MLKKLLVALVFAPAMAFASAAASVQYQEGVHYEVVAEQATAQPEVLEFFSFYCPHCKAFEPFAQALNKSLPKGVSLTKHHVDFLQVAPPELQQSLAKAYVVAKNAGQGDRIADVIFDYLHTQRASFSNEQDIRNLLIANDIPAMLFDSGMVSQAVNDEVAAMKKSQDHYSEAKVLRGVPTLLVNGKYLVKFSGLSQQNFQQDLDALVAFLLAKKT</sequence>
<dbReference type="GO" id="GO:0016491">
    <property type="term" value="F:oxidoreductase activity"/>
    <property type="evidence" value="ECO:0007669"/>
    <property type="project" value="InterPro"/>
</dbReference>
<dbReference type="PIRSF" id="PIRSF001488">
    <property type="entry name" value="Tdi_protein"/>
    <property type="match status" value="1"/>
</dbReference>
<dbReference type="CDD" id="cd03019">
    <property type="entry name" value="DsbA_DsbA"/>
    <property type="match status" value="1"/>
</dbReference>
<evidence type="ECO:0000256" key="9">
    <source>
        <dbReference type="SAM" id="SignalP"/>
    </source>
</evidence>
<protein>
    <recommendedName>
        <fullName evidence="7">Thiol:disulfide interchange protein</fullName>
    </recommendedName>
</protein>
<keyword evidence="4 7" id="KW-0574">Periplasm</keyword>
<feature type="disulfide bond" description="Redox-active" evidence="8">
    <location>
        <begin position="53"/>
        <end position="56"/>
    </location>
</feature>
<dbReference type="RefSeq" id="WP_046519413.1">
    <property type="nucleotide sequence ID" value="NZ_LAVS01000011.1"/>
</dbReference>
<dbReference type="InterPro" id="IPR001853">
    <property type="entry name" value="DSBA-like_thioredoxin_dom"/>
</dbReference>
<dbReference type="PANTHER" id="PTHR35891">
    <property type="entry name" value="THIOL:DISULFIDE INTERCHANGE PROTEIN DSBA"/>
    <property type="match status" value="1"/>
</dbReference>